<protein>
    <submittedName>
        <fullName evidence="3">Uncharacterized protein</fullName>
    </submittedName>
</protein>
<dbReference type="HOGENOM" id="CLU_1248927_0_0_0"/>
<feature type="compositionally biased region" description="Acidic residues" evidence="1">
    <location>
        <begin position="145"/>
        <end position="157"/>
    </location>
</feature>
<keyword evidence="2" id="KW-1133">Transmembrane helix</keyword>
<gene>
    <name evidence="3" type="ordered locus">DET0793</name>
</gene>
<keyword evidence="4" id="KW-1185">Reference proteome</keyword>
<sequence>MRSGWCFDLFGWLNFSSINTKFKAKWYASGKKSVIICQLKLIDNEDFMKCLNCSRDFDDSLVESGLLFCPFCGVGQPRGSQNPDIDNMTFCSCGQGIVGKVNYCPSCGQMLNPDAPPLGRTGRLYKNTTRRESAEKFSPPVQPAPEDDEYENDEELESTAKPRNYRDEDDTTPAARPARQAYPYYDQYEERPRSRTSRRYAAEDDYYEDEEPRYRTPRRPAKAYREERSYRPNRRNDVMPLLVVLLIAAVAVLGYGVYLLIQNFTGS</sequence>
<evidence type="ECO:0000256" key="1">
    <source>
        <dbReference type="SAM" id="MobiDB-lite"/>
    </source>
</evidence>
<keyword evidence="2" id="KW-0812">Transmembrane</keyword>
<keyword evidence="2" id="KW-0472">Membrane</keyword>
<accession>Q3Z8C4</accession>
<dbReference type="InParanoid" id="Q3Z8C4"/>
<dbReference type="Proteomes" id="UP000008289">
    <property type="component" value="Chromosome"/>
</dbReference>
<dbReference type="KEGG" id="det:DET0793"/>
<dbReference type="eggNOG" id="ENOG5030SWF">
    <property type="taxonomic scope" value="Bacteria"/>
</dbReference>
<name>Q3Z8C4_DEHM1</name>
<dbReference type="EMBL" id="CP000027">
    <property type="protein sequence ID" value="AAW39902.1"/>
    <property type="molecule type" value="Genomic_DNA"/>
</dbReference>
<dbReference type="STRING" id="243164.DET0793"/>
<organism evidence="3 4">
    <name type="scientific">Dehalococcoides mccartyi (strain ATCC BAA-2266 / KCTC 15142 / 195)</name>
    <name type="common">Dehalococcoides ethenogenes (strain 195)</name>
    <dbReference type="NCBI Taxonomy" id="243164"/>
    <lineage>
        <taxon>Bacteria</taxon>
        <taxon>Bacillati</taxon>
        <taxon>Chloroflexota</taxon>
        <taxon>Dehalococcoidia</taxon>
        <taxon>Dehalococcoidales</taxon>
        <taxon>Dehalococcoidaceae</taxon>
        <taxon>Dehalococcoides</taxon>
    </lineage>
</organism>
<feature type="transmembrane region" description="Helical" evidence="2">
    <location>
        <begin position="238"/>
        <end position="261"/>
    </location>
</feature>
<feature type="compositionally biased region" description="Low complexity" evidence="1">
    <location>
        <begin position="173"/>
        <end position="185"/>
    </location>
</feature>
<proteinExistence type="predicted"/>
<evidence type="ECO:0000313" key="4">
    <source>
        <dbReference type="Proteomes" id="UP000008289"/>
    </source>
</evidence>
<dbReference type="AlphaFoldDB" id="Q3Z8C4"/>
<evidence type="ECO:0000256" key="2">
    <source>
        <dbReference type="SAM" id="Phobius"/>
    </source>
</evidence>
<feature type="region of interest" description="Disordered" evidence="1">
    <location>
        <begin position="129"/>
        <end position="229"/>
    </location>
</feature>
<reference evidence="3 4" key="1">
    <citation type="journal article" date="2005" name="Science">
        <title>Genome sequence of the PCE-dechlorinating bacterium Dehalococcoides ethenogenes.</title>
        <authorList>
            <person name="Seshadri R."/>
            <person name="Adrian L."/>
            <person name="Fouts D.E."/>
            <person name="Eisen J.A."/>
            <person name="Phillippy A.M."/>
            <person name="Methe B.A."/>
            <person name="Ward N.L."/>
            <person name="Nelson W.C."/>
            <person name="Deboy R.T."/>
            <person name="Khouri H.M."/>
            <person name="Kolonay J.F."/>
            <person name="Dodson R.J."/>
            <person name="Daugherty S.C."/>
            <person name="Brinkac L.M."/>
            <person name="Sullivan S.A."/>
            <person name="Madupu R."/>
            <person name="Nelson K.E."/>
            <person name="Kang K.H."/>
            <person name="Impraim M."/>
            <person name="Tran K."/>
            <person name="Robinson J.M."/>
            <person name="Forberger H.A."/>
            <person name="Fraser C.M."/>
            <person name="Zinder S.H."/>
            <person name="Heidelberg J.F."/>
        </authorList>
    </citation>
    <scope>NUCLEOTIDE SEQUENCE [LARGE SCALE GENOMIC DNA]</scope>
    <source>
        <strain evidence="4">ATCC BAA-2266 / KCTC 15142 / 195</strain>
    </source>
</reference>
<evidence type="ECO:0000313" key="3">
    <source>
        <dbReference type="EMBL" id="AAW39902.1"/>
    </source>
</evidence>